<dbReference type="Proteomes" id="UP000198734">
    <property type="component" value="Unassembled WGS sequence"/>
</dbReference>
<evidence type="ECO:0000313" key="2">
    <source>
        <dbReference type="Proteomes" id="UP000198734"/>
    </source>
</evidence>
<protein>
    <submittedName>
        <fullName evidence="1">Uncharacterized protein</fullName>
    </submittedName>
</protein>
<name>A0A1I5UPC3_9BACI</name>
<proteinExistence type="predicted"/>
<dbReference type="AlphaFoldDB" id="A0A1I5UPC3"/>
<gene>
    <name evidence="1" type="ORF">SAMN05421670_0482</name>
</gene>
<organism evidence="1 2">
    <name type="scientific">Psychrobacillus psychrotolerans</name>
    <dbReference type="NCBI Taxonomy" id="126156"/>
    <lineage>
        <taxon>Bacteria</taxon>
        <taxon>Bacillati</taxon>
        <taxon>Bacillota</taxon>
        <taxon>Bacilli</taxon>
        <taxon>Bacillales</taxon>
        <taxon>Bacillaceae</taxon>
        <taxon>Psychrobacillus</taxon>
    </lineage>
</organism>
<evidence type="ECO:0000313" key="1">
    <source>
        <dbReference type="EMBL" id="SFP97070.1"/>
    </source>
</evidence>
<dbReference type="STRING" id="126156.SAMN05421670_0482"/>
<keyword evidence="2" id="KW-1185">Reference proteome</keyword>
<sequence>MDRHRKMNKHYSIKVNNKSVKILKYKRESYYDDLDNEEVNLIELITKIPNDVLDNKEVLIDIDGEVIKANWVSHFSQPGLHRYMYKVSDILFH</sequence>
<reference evidence="2" key="1">
    <citation type="submission" date="2016-10" db="EMBL/GenBank/DDBJ databases">
        <authorList>
            <person name="Varghese N."/>
            <person name="Submissions S."/>
        </authorList>
    </citation>
    <scope>NUCLEOTIDE SEQUENCE [LARGE SCALE GENOMIC DNA]</scope>
    <source>
        <strain evidence="2">DSM 11706</strain>
    </source>
</reference>
<dbReference type="EMBL" id="FOXU01000001">
    <property type="protein sequence ID" value="SFP97070.1"/>
    <property type="molecule type" value="Genomic_DNA"/>
</dbReference>
<accession>A0A1I5UPC3</accession>